<dbReference type="Proteomes" id="UP000199236">
    <property type="component" value="Unassembled WGS sequence"/>
</dbReference>
<dbReference type="SUPFAM" id="SSF51905">
    <property type="entry name" value="FAD/NAD(P)-binding domain"/>
    <property type="match status" value="1"/>
</dbReference>
<dbReference type="GO" id="GO:0005737">
    <property type="term" value="C:cytoplasm"/>
    <property type="evidence" value="ECO:0007669"/>
    <property type="project" value="TreeGrafter"/>
</dbReference>
<name>A0A1I5IRK1_9HYPH</name>
<keyword evidence="4" id="KW-1185">Reference proteome</keyword>
<dbReference type="SUPFAM" id="SSF54373">
    <property type="entry name" value="FAD-linked reductases, C-terminal domain"/>
    <property type="match status" value="1"/>
</dbReference>
<evidence type="ECO:0000259" key="2">
    <source>
        <dbReference type="Pfam" id="PF01266"/>
    </source>
</evidence>
<dbReference type="Gene3D" id="3.50.50.60">
    <property type="entry name" value="FAD/NAD(P)-binding domain"/>
    <property type="match status" value="1"/>
</dbReference>
<proteinExistence type="predicted"/>
<dbReference type="GO" id="GO:0016491">
    <property type="term" value="F:oxidoreductase activity"/>
    <property type="evidence" value="ECO:0007669"/>
    <property type="project" value="UniProtKB-KW"/>
</dbReference>
<dbReference type="AlphaFoldDB" id="A0A1I5IRK1"/>
<keyword evidence="1" id="KW-0560">Oxidoreductase</keyword>
<accession>A0A1I5IRK1</accession>
<dbReference type="InterPro" id="IPR006076">
    <property type="entry name" value="FAD-dep_OxRdtase"/>
</dbReference>
<protein>
    <submittedName>
        <fullName evidence="3">D-amino-acid dehydrogenase</fullName>
    </submittedName>
</protein>
<dbReference type="EMBL" id="FOVR01000009">
    <property type="protein sequence ID" value="SFO63137.1"/>
    <property type="molecule type" value="Genomic_DNA"/>
</dbReference>
<feature type="domain" description="FAD dependent oxidoreductase" evidence="2">
    <location>
        <begin position="4"/>
        <end position="391"/>
    </location>
</feature>
<evidence type="ECO:0000313" key="3">
    <source>
        <dbReference type="EMBL" id="SFO63137.1"/>
    </source>
</evidence>
<dbReference type="InterPro" id="IPR036188">
    <property type="entry name" value="FAD/NAD-bd_sf"/>
</dbReference>
<dbReference type="PANTHER" id="PTHR13847">
    <property type="entry name" value="SARCOSINE DEHYDROGENASE-RELATED"/>
    <property type="match status" value="1"/>
</dbReference>
<dbReference type="PANTHER" id="PTHR13847:SF289">
    <property type="entry name" value="GLYCINE OXIDASE"/>
    <property type="match status" value="1"/>
</dbReference>
<dbReference type="Gene3D" id="3.30.9.10">
    <property type="entry name" value="D-Amino Acid Oxidase, subunit A, domain 2"/>
    <property type="match status" value="1"/>
</dbReference>
<dbReference type="Pfam" id="PF01266">
    <property type="entry name" value="DAO"/>
    <property type="match status" value="1"/>
</dbReference>
<gene>
    <name evidence="3" type="ORF">SAMN04488056_109167</name>
</gene>
<dbReference type="RefSeq" id="WP_090074101.1">
    <property type="nucleotide sequence ID" value="NZ_FOVR01000009.1"/>
</dbReference>
<dbReference type="OrthoDB" id="9805337at2"/>
<sequence>MSEIIVLGAGMVGVSTALALQERGHAVTLLDRSNPGLETSYGNAGLIQREAAEPYHIPHNLVTLFLYGIGRTNDIVYHWKDMPNIMPSLWTYFVNSGETQHRRISKIFEQMTVKCTDDHQPLIEASGTERLIERKGFFKLCRNKRAYDDQSIDAERIASMYDVPLRMVDGKELRQLEPALKIDVAGAVHWTDTWACSDPGALTSAYADLFIKRGGSFVKGDAMTLKQTETGWEVQSDDGPVTGSDVVVALGPWAPDLLGPFGYKIKMVYKRGYHAHFKMDTPLSRPIQDYANGCVFSPMDKGMRIATGAELVNRKDPANPKQLMHGLKSARELMDVGEMVEDEPWFGNRPCMPDMLPIVGPAQKHKGLWFHFGHGHQGFTQGPTTAKLLVDVMEGKTSTLSDALSPENRPVISAR</sequence>
<dbReference type="STRING" id="655353.SAMN04488056_109167"/>
<organism evidence="3 4">
    <name type="scientific">Cohaesibacter marisflavi</name>
    <dbReference type="NCBI Taxonomy" id="655353"/>
    <lineage>
        <taxon>Bacteria</taxon>
        <taxon>Pseudomonadati</taxon>
        <taxon>Pseudomonadota</taxon>
        <taxon>Alphaproteobacteria</taxon>
        <taxon>Hyphomicrobiales</taxon>
        <taxon>Cohaesibacteraceae</taxon>
    </lineage>
</organism>
<evidence type="ECO:0000256" key="1">
    <source>
        <dbReference type="ARBA" id="ARBA00023002"/>
    </source>
</evidence>
<reference evidence="3 4" key="1">
    <citation type="submission" date="2016-10" db="EMBL/GenBank/DDBJ databases">
        <authorList>
            <person name="de Groot N.N."/>
        </authorList>
    </citation>
    <scope>NUCLEOTIDE SEQUENCE [LARGE SCALE GENOMIC DNA]</scope>
    <source>
        <strain evidence="3 4">CGMCC 1.9157</strain>
    </source>
</reference>
<evidence type="ECO:0000313" key="4">
    <source>
        <dbReference type="Proteomes" id="UP000199236"/>
    </source>
</evidence>